<dbReference type="Gene3D" id="1.10.1040.50">
    <property type="match status" value="1"/>
</dbReference>
<keyword evidence="5" id="KW-1185">Reference proteome</keyword>
<feature type="domain" description="3-hydroxyacyl-CoA dehydrogenase C-terminal" evidence="2">
    <location>
        <begin position="251"/>
        <end position="317"/>
    </location>
</feature>
<feature type="domain" description="3-hydroxyacyl-CoA dehydrogenase NAD binding" evidence="3">
    <location>
        <begin position="9"/>
        <end position="217"/>
    </location>
</feature>
<accession>A0AA48GT30</accession>
<dbReference type="InterPro" id="IPR008927">
    <property type="entry name" value="6-PGluconate_DH-like_C_sf"/>
</dbReference>
<protein>
    <recommendedName>
        <fullName evidence="6">3-hydroxyacyl-CoA dehydrogenase</fullName>
    </recommendedName>
</protein>
<evidence type="ECO:0000313" key="4">
    <source>
        <dbReference type="EMBL" id="BDU71236.1"/>
    </source>
</evidence>
<name>A0AA48GT30_9BACT</name>
<dbReference type="Pfam" id="PF02737">
    <property type="entry name" value="3HCDH_N"/>
    <property type="match status" value="1"/>
</dbReference>
<keyword evidence="1" id="KW-0560">Oxidoreductase</keyword>
<evidence type="ECO:0000259" key="3">
    <source>
        <dbReference type="Pfam" id="PF02737"/>
    </source>
</evidence>
<reference evidence="5" key="1">
    <citation type="journal article" date="2023" name="Int. J. Syst. Evol. Microbiol.">
        <title>Mesoterricola silvestris gen. nov., sp. nov., Mesoterricola sediminis sp. nov., Geothrix oryzae sp. nov., Geothrix edaphica sp. nov., Geothrix rubra sp. nov., and Geothrix limicola sp. nov., six novel members of Acidobacteriota isolated from soils.</title>
        <authorList>
            <person name="Itoh H."/>
            <person name="Sugisawa Y."/>
            <person name="Mise K."/>
            <person name="Xu Z."/>
            <person name="Kuniyasu M."/>
            <person name="Ushijima N."/>
            <person name="Kawano K."/>
            <person name="Kobayashi E."/>
            <person name="Shiratori Y."/>
            <person name="Masuda Y."/>
            <person name="Senoo K."/>
        </authorList>
    </citation>
    <scope>NUCLEOTIDE SEQUENCE [LARGE SCALE GENOMIC DNA]</scope>
    <source>
        <strain evidence="5">W79</strain>
    </source>
</reference>
<dbReference type="InterPro" id="IPR036291">
    <property type="entry name" value="NAD(P)-bd_dom_sf"/>
</dbReference>
<dbReference type="GO" id="GO:0006631">
    <property type="term" value="P:fatty acid metabolic process"/>
    <property type="evidence" value="ECO:0007669"/>
    <property type="project" value="InterPro"/>
</dbReference>
<dbReference type="AlphaFoldDB" id="A0AA48GT30"/>
<organism evidence="4 5">
    <name type="scientific">Mesoterricola silvestris</name>
    <dbReference type="NCBI Taxonomy" id="2927979"/>
    <lineage>
        <taxon>Bacteria</taxon>
        <taxon>Pseudomonadati</taxon>
        <taxon>Acidobacteriota</taxon>
        <taxon>Holophagae</taxon>
        <taxon>Holophagales</taxon>
        <taxon>Holophagaceae</taxon>
        <taxon>Mesoterricola</taxon>
    </lineage>
</organism>
<dbReference type="EMBL" id="AP027080">
    <property type="protein sequence ID" value="BDU71236.1"/>
    <property type="molecule type" value="Genomic_DNA"/>
</dbReference>
<evidence type="ECO:0000259" key="2">
    <source>
        <dbReference type="Pfam" id="PF00725"/>
    </source>
</evidence>
<evidence type="ECO:0000256" key="1">
    <source>
        <dbReference type="ARBA" id="ARBA00023002"/>
    </source>
</evidence>
<dbReference type="SUPFAM" id="SSF51735">
    <property type="entry name" value="NAD(P)-binding Rossmann-fold domains"/>
    <property type="match status" value="1"/>
</dbReference>
<dbReference type="SUPFAM" id="SSF48179">
    <property type="entry name" value="6-phosphogluconate dehydrogenase C-terminal domain-like"/>
    <property type="match status" value="1"/>
</dbReference>
<sequence>MDLNTRMQNVAVVGAAGKMGSGISLLLALELAYRSLEDPKATFVLSLIDMNDSGLQGLLRYVRDQARKDGERQVNRLRALYRDRADLVENAEMVEAFVAEVMLHLRTGRTLALAKDALLVFEAAFEKEEIKFQIYDELAALCPPGTWFLTNTSSIPLHVLTHRCGIQGRMIGFHFYNPPAVQKLVELIPPEDCDPALEAGAEELALVLRKKTVPARDIAGFIGNGHFMRDGLRCIREMERLAPEHGFARAVHMVEKVSRDWLLRPMGMFQLIDYVGIDVFQLILRVMEKYLQEGLHSPLVDTLLEQGVRGGQTSSGAQKDGFLRYEKGRPVGILDPATRDYVPVDAAFAADVEARLGPLPDPSLSWKALSRDPGRERKLRAHFAALKGLDSQGAAMARRHAADSRDIALDLVRQGVAARAEDVNAVLTLGFFHLYGPVNDFLD</sequence>
<dbReference type="InterPro" id="IPR006176">
    <property type="entry name" value="3-OHacyl-CoA_DH_NAD-bd"/>
</dbReference>
<dbReference type="GO" id="GO:0016616">
    <property type="term" value="F:oxidoreductase activity, acting on the CH-OH group of donors, NAD or NADP as acceptor"/>
    <property type="evidence" value="ECO:0007669"/>
    <property type="project" value="InterPro"/>
</dbReference>
<proteinExistence type="predicted"/>
<dbReference type="KEGG" id="msil:METEAL_04100"/>
<evidence type="ECO:0000313" key="5">
    <source>
        <dbReference type="Proteomes" id="UP001238179"/>
    </source>
</evidence>
<dbReference type="Pfam" id="PF00725">
    <property type="entry name" value="3HCDH"/>
    <property type="match status" value="1"/>
</dbReference>
<dbReference type="GO" id="GO:0070403">
    <property type="term" value="F:NAD+ binding"/>
    <property type="evidence" value="ECO:0007669"/>
    <property type="project" value="InterPro"/>
</dbReference>
<gene>
    <name evidence="4" type="ORF">METEAL_04100</name>
</gene>
<dbReference type="PANTHER" id="PTHR48075">
    <property type="entry name" value="3-HYDROXYACYL-COA DEHYDROGENASE FAMILY PROTEIN"/>
    <property type="match status" value="1"/>
</dbReference>
<evidence type="ECO:0008006" key="6">
    <source>
        <dbReference type="Google" id="ProtNLM"/>
    </source>
</evidence>
<dbReference type="Proteomes" id="UP001238179">
    <property type="component" value="Chromosome"/>
</dbReference>
<dbReference type="PANTHER" id="PTHR48075:SF5">
    <property type="entry name" value="3-HYDROXYBUTYRYL-COA DEHYDROGENASE"/>
    <property type="match status" value="1"/>
</dbReference>
<dbReference type="InterPro" id="IPR006108">
    <property type="entry name" value="3HC_DH_C"/>
</dbReference>
<dbReference type="Gene3D" id="3.40.50.720">
    <property type="entry name" value="NAD(P)-binding Rossmann-like Domain"/>
    <property type="match status" value="1"/>
</dbReference>